<dbReference type="EMBL" id="BTPD01000003">
    <property type="protein sequence ID" value="GMQ28409.1"/>
    <property type="molecule type" value="Genomic_DNA"/>
</dbReference>
<gene>
    <name evidence="1" type="ORF">Aconfl_10520</name>
</gene>
<comment type="caution">
    <text evidence="1">The sequence shown here is derived from an EMBL/GenBank/DDBJ whole genome shotgun (WGS) entry which is preliminary data.</text>
</comment>
<proteinExistence type="predicted"/>
<accession>A0ABQ6PKB3</accession>
<reference evidence="1 2" key="1">
    <citation type="submission" date="2023-08" db="EMBL/GenBank/DDBJ databases">
        <title>Draft genome sequence of Algoriphagus confluentis.</title>
        <authorList>
            <person name="Takatani N."/>
            <person name="Hosokawa M."/>
            <person name="Sawabe T."/>
        </authorList>
    </citation>
    <scope>NUCLEOTIDE SEQUENCE [LARGE SCALE GENOMIC DNA]</scope>
    <source>
        <strain evidence="1 2">NBRC 111222</strain>
    </source>
</reference>
<evidence type="ECO:0000313" key="2">
    <source>
        <dbReference type="Proteomes" id="UP001338309"/>
    </source>
</evidence>
<keyword evidence="2" id="KW-1185">Reference proteome</keyword>
<protein>
    <submittedName>
        <fullName evidence="1">Uncharacterized protein</fullName>
    </submittedName>
</protein>
<dbReference type="Proteomes" id="UP001338309">
    <property type="component" value="Unassembled WGS sequence"/>
</dbReference>
<organism evidence="1 2">
    <name type="scientific">Algoriphagus confluentis</name>
    <dbReference type="NCBI Taxonomy" id="1697556"/>
    <lineage>
        <taxon>Bacteria</taxon>
        <taxon>Pseudomonadati</taxon>
        <taxon>Bacteroidota</taxon>
        <taxon>Cytophagia</taxon>
        <taxon>Cytophagales</taxon>
        <taxon>Cyclobacteriaceae</taxon>
        <taxon>Algoriphagus</taxon>
    </lineage>
</organism>
<sequence>MEFLNFRFKACSKSLYQPKRTIMTVFILNECSFADSTFQKMDMKRILIGGSGNF</sequence>
<evidence type="ECO:0000313" key="1">
    <source>
        <dbReference type="EMBL" id="GMQ28409.1"/>
    </source>
</evidence>
<name>A0ABQ6PKB3_9BACT</name>